<dbReference type="PANTHER" id="PTHR47642">
    <property type="entry name" value="ATP-DEPENDENT DNA HELICASE"/>
    <property type="match status" value="1"/>
</dbReference>
<dbReference type="SUPFAM" id="SSF52540">
    <property type="entry name" value="P-loop containing nucleoside triphosphate hydrolases"/>
    <property type="match status" value="1"/>
</dbReference>
<dbReference type="CDD" id="cd18809">
    <property type="entry name" value="SF1_C_RecD"/>
    <property type="match status" value="1"/>
</dbReference>
<dbReference type="Pfam" id="PF21530">
    <property type="entry name" value="Pif1_2B_dom"/>
    <property type="match status" value="1"/>
</dbReference>
<evidence type="ECO:0000259" key="1">
    <source>
        <dbReference type="Pfam" id="PF21530"/>
    </source>
</evidence>
<dbReference type="InterPro" id="IPR049163">
    <property type="entry name" value="Pif1-like_2B_dom"/>
</dbReference>
<dbReference type="AlphaFoldDB" id="A0A7S3XP73"/>
<dbReference type="Gene3D" id="3.40.50.300">
    <property type="entry name" value="P-loop containing nucleotide triphosphate hydrolases"/>
    <property type="match status" value="1"/>
</dbReference>
<gene>
    <name evidence="2" type="ORF">HAKA00212_LOCUS6856</name>
</gene>
<dbReference type="EMBL" id="HBIU01014749">
    <property type="protein sequence ID" value="CAE0628176.1"/>
    <property type="molecule type" value="Transcribed_RNA"/>
</dbReference>
<dbReference type="InterPro" id="IPR051055">
    <property type="entry name" value="PIF1_helicase"/>
</dbReference>
<evidence type="ECO:0000313" key="2">
    <source>
        <dbReference type="EMBL" id="CAE0628176.1"/>
    </source>
</evidence>
<sequence>MEELLKHKDKGLTGSHGILETQLLSHKRGVEKINDDHLSGLEGKPVEFEAVDTFGIGGGGSAMHRQQRQQRAQRLLEEACPARRRLQLKPGAQVILLKTLNLGQGLVNGARGVVTGLLPEEKKVQVKFLSGNEVKIGYQKWNILNESQQTLCSREQIPLQLGWAISIHKSQGMSLDFVAVSLANIFEYGQAYVALSRARTLDGLSIIGNFSSDCIRAHPRVLEFYNDGAAAAASISSPCGSESFGEENLSGNFLDQKFSGGSGAGLSCEKNIHGRN</sequence>
<protein>
    <recommendedName>
        <fullName evidence="1">DNA helicase Pif1-like 2B domain-containing protein</fullName>
    </recommendedName>
</protein>
<organism evidence="2">
    <name type="scientific">Heterosigma akashiwo</name>
    <name type="common">Chromophytic alga</name>
    <name type="synonym">Heterosigma carterae</name>
    <dbReference type="NCBI Taxonomy" id="2829"/>
    <lineage>
        <taxon>Eukaryota</taxon>
        <taxon>Sar</taxon>
        <taxon>Stramenopiles</taxon>
        <taxon>Ochrophyta</taxon>
        <taxon>Raphidophyceae</taxon>
        <taxon>Chattonellales</taxon>
        <taxon>Chattonellaceae</taxon>
        <taxon>Heterosigma</taxon>
    </lineage>
</organism>
<name>A0A7S3XP73_HETAK</name>
<accession>A0A7S3XP73</accession>
<dbReference type="InterPro" id="IPR027417">
    <property type="entry name" value="P-loop_NTPase"/>
</dbReference>
<proteinExistence type="predicted"/>
<reference evidence="2" key="1">
    <citation type="submission" date="2021-01" db="EMBL/GenBank/DDBJ databases">
        <authorList>
            <person name="Corre E."/>
            <person name="Pelletier E."/>
            <person name="Niang G."/>
            <person name="Scheremetjew M."/>
            <person name="Finn R."/>
            <person name="Kale V."/>
            <person name="Holt S."/>
            <person name="Cochrane G."/>
            <person name="Meng A."/>
            <person name="Brown T."/>
            <person name="Cohen L."/>
        </authorList>
    </citation>
    <scope>NUCLEOTIDE SEQUENCE</scope>
    <source>
        <strain evidence="2">CCMP3107</strain>
    </source>
</reference>
<feature type="domain" description="DNA helicase Pif1-like 2B" evidence="1">
    <location>
        <begin position="77"/>
        <end position="117"/>
    </location>
</feature>
<dbReference type="PANTHER" id="PTHR47642:SF7">
    <property type="entry name" value="ATP-DEPENDENT DNA HELICASE PIF1"/>
    <property type="match status" value="1"/>
</dbReference>